<proteinExistence type="predicted"/>
<feature type="transmembrane region" description="Helical" evidence="1">
    <location>
        <begin position="346"/>
        <end position="369"/>
    </location>
</feature>
<protein>
    <submittedName>
        <fullName evidence="3">Acyltransferase family protein</fullName>
    </submittedName>
</protein>
<dbReference type="PANTHER" id="PTHR23028">
    <property type="entry name" value="ACETYLTRANSFERASE"/>
    <property type="match status" value="1"/>
</dbReference>
<dbReference type="Pfam" id="PF01757">
    <property type="entry name" value="Acyl_transf_3"/>
    <property type="match status" value="1"/>
</dbReference>
<keyword evidence="3" id="KW-0012">Acyltransferase</keyword>
<gene>
    <name evidence="3" type="ORF">KS4_04950</name>
</gene>
<feature type="transmembrane region" description="Helical" evidence="1">
    <location>
        <begin position="245"/>
        <end position="261"/>
    </location>
</feature>
<sequence>MRACTYSPELSETKLAQGKGNGGSAGRYELLDMMRALAAVWVMLYHYHWRTIGEGHDGSWYEKILGHGYWGVAIFFVLSGYCIMASANKARGERRGVLHFIIRRMLRIMPPFWLSLVLIGVIPGLLYGLDWMTGNGAGMNYGIWQKFANMGTVTWVKQLTLTSGIGSGNYMTFQAFPLNEVCWSLAIELQFYVITGIALLFGRKYKWVMAGVFVIGLLSVVPSAWLERGLGCMRSADWLIEGTFLPYWSMFFMGVITFEMVRRGVYLKQMRAAYAADKQGVILLSSAAVMTYGAALWVTRVNTNVAIAFMTSMLLWGAYGVRLNLGRMNVVKAAMRHVLLFLGKASYAIYIVHMVVINLAIQLAMLLYPEKGIEQFVLSSLLGLMMCVGFYYLCERPFAKMASGWNRKKEASSTQKETVASIGKIDDAIERIAA</sequence>
<dbReference type="GO" id="GO:0000271">
    <property type="term" value="P:polysaccharide biosynthetic process"/>
    <property type="evidence" value="ECO:0007669"/>
    <property type="project" value="TreeGrafter"/>
</dbReference>
<keyword evidence="1" id="KW-0812">Transmembrane</keyword>
<feature type="transmembrane region" description="Helical" evidence="1">
    <location>
        <begin position="181"/>
        <end position="200"/>
    </location>
</feature>
<evidence type="ECO:0000313" key="3">
    <source>
        <dbReference type="EMBL" id="QDU32463.1"/>
    </source>
</evidence>
<keyword evidence="1" id="KW-1133">Transmembrane helix</keyword>
<dbReference type="GO" id="GO:0016747">
    <property type="term" value="F:acyltransferase activity, transferring groups other than amino-acyl groups"/>
    <property type="evidence" value="ECO:0007669"/>
    <property type="project" value="InterPro"/>
</dbReference>
<dbReference type="Proteomes" id="UP000317369">
    <property type="component" value="Chromosome"/>
</dbReference>
<dbReference type="InterPro" id="IPR002656">
    <property type="entry name" value="Acyl_transf_3_dom"/>
</dbReference>
<evidence type="ECO:0000313" key="4">
    <source>
        <dbReference type="Proteomes" id="UP000317369"/>
    </source>
</evidence>
<name>A0A517YQF9_9BACT</name>
<accession>A0A517YQF9</accession>
<dbReference type="KEGG" id="pcor:KS4_04950"/>
<feature type="transmembrane region" description="Helical" evidence="1">
    <location>
        <begin position="108"/>
        <end position="129"/>
    </location>
</feature>
<feature type="transmembrane region" description="Helical" evidence="1">
    <location>
        <begin position="305"/>
        <end position="325"/>
    </location>
</feature>
<organism evidence="3 4">
    <name type="scientific">Poriferisphaera corsica</name>
    <dbReference type="NCBI Taxonomy" id="2528020"/>
    <lineage>
        <taxon>Bacteria</taxon>
        <taxon>Pseudomonadati</taxon>
        <taxon>Planctomycetota</taxon>
        <taxon>Phycisphaerae</taxon>
        <taxon>Phycisphaerales</taxon>
        <taxon>Phycisphaeraceae</taxon>
        <taxon>Poriferisphaera</taxon>
    </lineage>
</organism>
<dbReference type="AlphaFoldDB" id="A0A517YQF9"/>
<dbReference type="RefSeq" id="WP_145074095.1">
    <property type="nucleotide sequence ID" value="NZ_CP036425.1"/>
</dbReference>
<evidence type="ECO:0000256" key="1">
    <source>
        <dbReference type="SAM" id="Phobius"/>
    </source>
</evidence>
<keyword evidence="1" id="KW-0472">Membrane</keyword>
<feature type="transmembrane region" description="Helical" evidence="1">
    <location>
        <begin position="281"/>
        <end position="299"/>
    </location>
</feature>
<dbReference type="OrthoDB" id="9767863at2"/>
<dbReference type="GO" id="GO:0016020">
    <property type="term" value="C:membrane"/>
    <property type="evidence" value="ECO:0007669"/>
    <property type="project" value="TreeGrafter"/>
</dbReference>
<evidence type="ECO:0000259" key="2">
    <source>
        <dbReference type="Pfam" id="PF01757"/>
    </source>
</evidence>
<feature type="transmembrane region" description="Helical" evidence="1">
    <location>
        <begin position="68"/>
        <end position="87"/>
    </location>
</feature>
<dbReference type="PANTHER" id="PTHR23028:SF53">
    <property type="entry name" value="ACYL_TRANSF_3 DOMAIN-CONTAINING PROTEIN"/>
    <property type="match status" value="1"/>
</dbReference>
<dbReference type="EMBL" id="CP036425">
    <property type="protein sequence ID" value="QDU32463.1"/>
    <property type="molecule type" value="Genomic_DNA"/>
</dbReference>
<feature type="transmembrane region" description="Helical" evidence="1">
    <location>
        <begin position="207"/>
        <end position="225"/>
    </location>
</feature>
<feature type="transmembrane region" description="Helical" evidence="1">
    <location>
        <begin position="30"/>
        <end position="48"/>
    </location>
</feature>
<reference evidence="3 4" key="1">
    <citation type="submission" date="2019-02" db="EMBL/GenBank/DDBJ databases">
        <title>Deep-cultivation of Planctomycetes and their phenomic and genomic characterization uncovers novel biology.</title>
        <authorList>
            <person name="Wiegand S."/>
            <person name="Jogler M."/>
            <person name="Boedeker C."/>
            <person name="Pinto D."/>
            <person name="Vollmers J."/>
            <person name="Rivas-Marin E."/>
            <person name="Kohn T."/>
            <person name="Peeters S.H."/>
            <person name="Heuer A."/>
            <person name="Rast P."/>
            <person name="Oberbeckmann S."/>
            <person name="Bunk B."/>
            <person name="Jeske O."/>
            <person name="Meyerdierks A."/>
            <person name="Storesund J.E."/>
            <person name="Kallscheuer N."/>
            <person name="Luecker S."/>
            <person name="Lage O.M."/>
            <person name="Pohl T."/>
            <person name="Merkel B.J."/>
            <person name="Hornburger P."/>
            <person name="Mueller R.-W."/>
            <person name="Bruemmer F."/>
            <person name="Labrenz M."/>
            <person name="Spormann A.M."/>
            <person name="Op den Camp H."/>
            <person name="Overmann J."/>
            <person name="Amann R."/>
            <person name="Jetten M.S.M."/>
            <person name="Mascher T."/>
            <person name="Medema M.H."/>
            <person name="Devos D.P."/>
            <person name="Kaster A.-K."/>
            <person name="Ovreas L."/>
            <person name="Rohde M."/>
            <person name="Galperin M.Y."/>
            <person name="Jogler C."/>
        </authorList>
    </citation>
    <scope>NUCLEOTIDE SEQUENCE [LARGE SCALE GENOMIC DNA]</scope>
    <source>
        <strain evidence="3 4">KS4</strain>
    </source>
</reference>
<keyword evidence="3" id="KW-0808">Transferase</keyword>
<feature type="transmembrane region" description="Helical" evidence="1">
    <location>
        <begin position="375"/>
        <end position="394"/>
    </location>
</feature>
<dbReference type="InterPro" id="IPR050879">
    <property type="entry name" value="Acyltransferase_3"/>
</dbReference>
<keyword evidence="4" id="KW-1185">Reference proteome</keyword>
<feature type="domain" description="Acyltransferase 3" evidence="2">
    <location>
        <begin position="31"/>
        <end position="390"/>
    </location>
</feature>